<comment type="caution">
    <text evidence="9">The sequence shown here is derived from an EMBL/GenBank/DDBJ whole genome shotgun (WGS) entry which is preliminary data.</text>
</comment>
<evidence type="ECO:0000259" key="7">
    <source>
        <dbReference type="Pfam" id="PF02631"/>
    </source>
</evidence>
<feature type="domain" description="RecX second three-helical" evidence="7">
    <location>
        <begin position="89"/>
        <end position="130"/>
    </location>
</feature>
<evidence type="ECO:0000256" key="1">
    <source>
        <dbReference type="ARBA" id="ARBA00004496"/>
    </source>
</evidence>
<evidence type="ECO:0000259" key="8">
    <source>
        <dbReference type="Pfam" id="PF21982"/>
    </source>
</evidence>
<sequence length="209" mass="23390">MNESPYEKRRRRAQERHRRSGKAEEPSSSAVAADQDAEVHESARNIVLRQLTASAKSRRQLEDKLADRGVPEDVAMSVLDRFEDVGLVDDAAFAETFVRSRAETRKLARPALRRDLQAKGIDPELAEQALEQRTDEDEQADALDLVRRKAPSGEQLAEQLADRKTRDKLTRRLVSMLARKGYAPGMAFDVVKQVLGESEDDLPGELGSP</sequence>
<feature type="domain" description="RecX first three-helical" evidence="8">
    <location>
        <begin position="43"/>
        <end position="81"/>
    </location>
</feature>
<dbReference type="Pfam" id="PF02631">
    <property type="entry name" value="RecX_HTH2"/>
    <property type="match status" value="1"/>
</dbReference>
<evidence type="ECO:0000256" key="4">
    <source>
        <dbReference type="ARBA" id="ARBA00022490"/>
    </source>
</evidence>
<comment type="similarity">
    <text evidence="2 5">Belongs to the RecX family.</text>
</comment>
<evidence type="ECO:0000313" key="10">
    <source>
        <dbReference type="Proteomes" id="UP000270616"/>
    </source>
</evidence>
<gene>
    <name evidence="5" type="primary">recX</name>
    <name evidence="9" type="ORF">EDL96_09930</name>
</gene>
<dbReference type="Pfam" id="PF21982">
    <property type="entry name" value="RecX_HTH1"/>
    <property type="match status" value="1"/>
</dbReference>
<feature type="compositionally biased region" description="Basic residues" evidence="6">
    <location>
        <begin position="8"/>
        <end position="20"/>
    </location>
</feature>
<dbReference type="AlphaFoldDB" id="A0A3N3ZNT7"/>
<evidence type="ECO:0000256" key="3">
    <source>
        <dbReference type="ARBA" id="ARBA00018111"/>
    </source>
</evidence>
<evidence type="ECO:0000256" key="5">
    <source>
        <dbReference type="HAMAP-Rule" id="MF_01114"/>
    </source>
</evidence>
<dbReference type="InterPro" id="IPR053926">
    <property type="entry name" value="RecX_HTH_1st"/>
</dbReference>
<dbReference type="EMBL" id="RKMF01000012">
    <property type="protein sequence ID" value="ROZ62536.1"/>
    <property type="molecule type" value="Genomic_DNA"/>
</dbReference>
<feature type="region of interest" description="Disordered" evidence="6">
    <location>
        <begin position="1"/>
        <end position="39"/>
    </location>
</feature>
<dbReference type="GO" id="GO:0005737">
    <property type="term" value="C:cytoplasm"/>
    <property type="evidence" value="ECO:0007669"/>
    <property type="project" value="UniProtKB-SubCell"/>
</dbReference>
<proteinExistence type="inferred from homology"/>
<dbReference type="InterPro" id="IPR003783">
    <property type="entry name" value="Regulatory_RecX"/>
</dbReference>
<protein>
    <recommendedName>
        <fullName evidence="3 5">Regulatory protein RecX</fullName>
    </recommendedName>
</protein>
<comment type="function">
    <text evidence="5">Modulates RecA activity.</text>
</comment>
<dbReference type="InterPro" id="IPR053924">
    <property type="entry name" value="RecX_HTH_2nd"/>
</dbReference>
<name>A0A3N3ZNT7_9MICC</name>
<organism evidence="9 10">
    <name type="scientific">Kocuria soli</name>
    <dbReference type="NCBI Taxonomy" id="2485125"/>
    <lineage>
        <taxon>Bacteria</taxon>
        <taxon>Bacillati</taxon>
        <taxon>Actinomycetota</taxon>
        <taxon>Actinomycetes</taxon>
        <taxon>Micrococcales</taxon>
        <taxon>Micrococcaceae</taxon>
        <taxon>Kocuria</taxon>
    </lineage>
</organism>
<comment type="subcellular location">
    <subcellularLocation>
        <location evidence="1 5">Cytoplasm</location>
    </subcellularLocation>
</comment>
<dbReference type="HAMAP" id="MF_01114">
    <property type="entry name" value="RecX"/>
    <property type="match status" value="1"/>
</dbReference>
<evidence type="ECO:0000256" key="6">
    <source>
        <dbReference type="SAM" id="MobiDB-lite"/>
    </source>
</evidence>
<accession>A0A3N3ZNT7</accession>
<dbReference type="Gene3D" id="1.10.10.10">
    <property type="entry name" value="Winged helix-like DNA-binding domain superfamily/Winged helix DNA-binding domain"/>
    <property type="match status" value="1"/>
</dbReference>
<keyword evidence="4 5" id="KW-0963">Cytoplasm</keyword>
<dbReference type="GO" id="GO:0006282">
    <property type="term" value="P:regulation of DNA repair"/>
    <property type="evidence" value="ECO:0007669"/>
    <property type="project" value="UniProtKB-UniRule"/>
</dbReference>
<dbReference type="Proteomes" id="UP000270616">
    <property type="component" value="Unassembled WGS sequence"/>
</dbReference>
<evidence type="ECO:0000313" key="9">
    <source>
        <dbReference type="EMBL" id="ROZ62536.1"/>
    </source>
</evidence>
<reference evidence="9 10" key="1">
    <citation type="submission" date="2018-10" db="EMBL/GenBank/DDBJ databases">
        <title>Kocuria sp. M5W7-7, whole genome shotgun sequence.</title>
        <authorList>
            <person name="Tuo L."/>
        </authorList>
    </citation>
    <scope>NUCLEOTIDE SEQUENCE [LARGE SCALE GENOMIC DNA]</scope>
    <source>
        <strain evidence="9 10">M5W7-7</strain>
    </source>
</reference>
<keyword evidence="10" id="KW-1185">Reference proteome</keyword>
<dbReference type="InterPro" id="IPR036388">
    <property type="entry name" value="WH-like_DNA-bd_sf"/>
</dbReference>
<dbReference type="PANTHER" id="PTHR33602">
    <property type="entry name" value="REGULATORY PROTEIN RECX FAMILY PROTEIN"/>
    <property type="match status" value="1"/>
</dbReference>
<evidence type="ECO:0000256" key="2">
    <source>
        <dbReference type="ARBA" id="ARBA00009695"/>
    </source>
</evidence>
<dbReference type="OrthoDB" id="5244465at2"/>
<dbReference type="PANTHER" id="PTHR33602:SF1">
    <property type="entry name" value="REGULATORY PROTEIN RECX FAMILY PROTEIN"/>
    <property type="match status" value="1"/>
</dbReference>